<reference evidence="1" key="1">
    <citation type="submission" date="2021-04" db="EMBL/GenBank/DDBJ databases">
        <authorList>
            <person name="Postec A."/>
        </authorList>
    </citation>
    <scope>NUCLEOTIDE SEQUENCE</scope>
    <source>
        <strain evidence="1">F1F22</strain>
    </source>
</reference>
<dbReference type="KEGG" id="taqu:KDW03_11755"/>
<dbReference type="EMBL" id="CP073355">
    <property type="protein sequence ID" value="URA10137.1"/>
    <property type="molecule type" value="Genomic_DNA"/>
</dbReference>
<keyword evidence="2" id="KW-1185">Reference proteome</keyword>
<evidence type="ECO:0000313" key="2">
    <source>
        <dbReference type="Proteomes" id="UP001056539"/>
    </source>
</evidence>
<sequence>MMTSVAELFRNGCAKVEWETHLLDQQWPTLEMARLAAKIEDQFYWYCFVRNFRWPWGREFFYRRAKKKHPQDFPQIIQWDHLRLENLGELVPGNLLSQTDLLGYICDISSNFPPELGTSPTPLMVEWLPLKQALNDVIGAFQRLAKKPSWLGDLENLSIDFAYCYDLLVYLGQLWQYASQNKKSFLRSGHVFWWVEQSYLLGTNIYEILKREGILAVSVGNQTLYAVFQSWLEKMRRFRLGVLVDMYGPVFLDRALRIVLEGEEISIRDISPLPTTWISKLMDRLFPMAVLPRIATVKHGNKTPELPQKRLEEVVEEVANRPSSEELNWDLVVFEAKEFVRMRQLLKDFVTMMVADLSPHYNAVGELVESKHRFDQFDVPPLMRRLERERFILKGKIRGLSPLELAEKDELVIKSTHWLYDRIHDLLERYVFSQSGVRGEMGKHFIEELEGLFTTSSEEYNEIRKYGTFAQFRFNVRRIFSSVSLQSKYLSHIQQMEQSLSRLKELLAHEEVRLMKGGSSTLNY</sequence>
<proteinExistence type="predicted"/>
<dbReference type="RefSeq" id="WP_271435268.1">
    <property type="nucleotide sequence ID" value="NZ_CP073355.1"/>
</dbReference>
<dbReference type="AlphaFoldDB" id="A0AAX3BD10"/>
<name>A0AAX3BD10_9SPIR</name>
<gene>
    <name evidence="1" type="ORF">KDW03_11755</name>
</gene>
<evidence type="ECO:0000313" key="1">
    <source>
        <dbReference type="EMBL" id="URA10137.1"/>
    </source>
</evidence>
<dbReference type="Proteomes" id="UP001056539">
    <property type="component" value="Chromosome"/>
</dbReference>
<protein>
    <submittedName>
        <fullName evidence="1">Uncharacterized protein</fullName>
    </submittedName>
</protein>
<organism evidence="1 2">
    <name type="scientific">Thermospira aquatica</name>
    <dbReference type="NCBI Taxonomy" id="2828656"/>
    <lineage>
        <taxon>Bacteria</taxon>
        <taxon>Pseudomonadati</taxon>
        <taxon>Spirochaetota</taxon>
        <taxon>Spirochaetia</taxon>
        <taxon>Brevinematales</taxon>
        <taxon>Thermospiraceae</taxon>
        <taxon>Thermospira</taxon>
    </lineage>
</organism>
<accession>A0AAX3BD10</accession>
<reference evidence="1" key="2">
    <citation type="submission" date="2022-06" db="EMBL/GenBank/DDBJ databases">
        <title>Thermospira aquatica gen. nov., sp. nov.</title>
        <authorList>
            <person name="Ben Ali Gam Z."/>
            <person name="Labat M."/>
        </authorList>
    </citation>
    <scope>NUCLEOTIDE SEQUENCE</scope>
    <source>
        <strain evidence="1">F1F22</strain>
    </source>
</reference>